<dbReference type="InterPro" id="IPR036390">
    <property type="entry name" value="WH_DNA-bd_sf"/>
</dbReference>
<dbReference type="PROSITE" id="PS50949">
    <property type="entry name" value="HTH_GNTR"/>
    <property type="match status" value="1"/>
</dbReference>
<organism evidence="5 6">
    <name type="scientific">Actinopolyspora biskrensis</name>
    <dbReference type="NCBI Taxonomy" id="1470178"/>
    <lineage>
        <taxon>Bacteria</taxon>
        <taxon>Bacillati</taxon>
        <taxon>Actinomycetota</taxon>
        <taxon>Actinomycetes</taxon>
        <taxon>Actinopolysporales</taxon>
        <taxon>Actinopolysporaceae</taxon>
        <taxon>Actinopolyspora</taxon>
    </lineage>
</organism>
<evidence type="ECO:0000259" key="4">
    <source>
        <dbReference type="PROSITE" id="PS50949"/>
    </source>
</evidence>
<reference evidence="5 6" key="1">
    <citation type="submission" date="2020-07" db="EMBL/GenBank/DDBJ databases">
        <title>Genomic Encyclopedia of Type Strains, Phase III (KMG-III): the genomes of soil and plant-associated and newly described type strains.</title>
        <authorList>
            <person name="Whitman W."/>
        </authorList>
    </citation>
    <scope>NUCLEOTIDE SEQUENCE [LARGE SCALE GENOMIC DNA]</scope>
    <source>
        <strain evidence="5 6">CECT 8576</strain>
    </source>
</reference>
<dbReference type="Pfam" id="PF07729">
    <property type="entry name" value="FCD"/>
    <property type="match status" value="1"/>
</dbReference>
<keyword evidence="6" id="KW-1185">Reference proteome</keyword>
<dbReference type="SMART" id="SM00345">
    <property type="entry name" value="HTH_GNTR"/>
    <property type="match status" value="1"/>
</dbReference>
<gene>
    <name evidence="5" type="ORF">FHR84_001446</name>
</gene>
<dbReference type="InterPro" id="IPR036388">
    <property type="entry name" value="WH-like_DNA-bd_sf"/>
</dbReference>
<comment type="caution">
    <text evidence="5">The sequence shown here is derived from an EMBL/GenBank/DDBJ whole genome shotgun (WGS) entry which is preliminary data.</text>
</comment>
<dbReference type="Pfam" id="PF00392">
    <property type="entry name" value="GntR"/>
    <property type="match status" value="1"/>
</dbReference>
<evidence type="ECO:0000256" key="2">
    <source>
        <dbReference type="ARBA" id="ARBA00023125"/>
    </source>
</evidence>
<dbReference type="GO" id="GO:0003700">
    <property type="term" value="F:DNA-binding transcription factor activity"/>
    <property type="evidence" value="ECO:0007669"/>
    <property type="project" value="InterPro"/>
</dbReference>
<dbReference type="Gene3D" id="1.20.120.530">
    <property type="entry name" value="GntR ligand-binding domain-like"/>
    <property type="match status" value="1"/>
</dbReference>
<feature type="domain" description="HTH gntR-type" evidence="4">
    <location>
        <begin position="30"/>
        <end position="97"/>
    </location>
</feature>
<sequence>MTRTRVIAPSTATIGSSMAVSESASRGRRPQLPEEVAVHIREQIITGQVLDGEYLRLDQLAEDLGISVTPVREALITLAAEGFVELEPRQGFAVASPNRRDLMDIFELQALIAGRLARRCAGELTSGELEQLRTVQQDLSRAHELDERTRAAELLNRFHRELGDAAHAGKLAWFFELTRRYAPREQALAAAGWTDACARDHSAVLTALAEGDGDAAERRMHEHLRGLGELLIAYLDERDAWAAER</sequence>
<evidence type="ECO:0000313" key="5">
    <source>
        <dbReference type="EMBL" id="NYH78124.1"/>
    </source>
</evidence>
<dbReference type="SMART" id="SM00895">
    <property type="entry name" value="FCD"/>
    <property type="match status" value="1"/>
</dbReference>
<keyword evidence="2 5" id="KW-0238">DNA-binding</keyword>
<accession>A0A852YSB2</accession>
<dbReference type="GO" id="GO:0003677">
    <property type="term" value="F:DNA binding"/>
    <property type="evidence" value="ECO:0007669"/>
    <property type="project" value="UniProtKB-KW"/>
</dbReference>
<dbReference type="RefSeq" id="WP_343075182.1">
    <property type="nucleotide sequence ID" value="NZ_JACBYW010000002.1"/>
</dbReference>
<dbReference type="PANTHER" id="PTHR43537:SF24">
    <property type="entry name" value="GLUCONATE OPERON TRANSCRIPTIONAL REPRESSOR"/>
    <property type="match status" value="1"/>
</dbReference>
<keyword evidence="3" id="KW-0804">Transcription</keyword>
<keyword evidence="1" id="KW-0805">Transcription regulation</keyword>
<dbReference type="InterPro" id="IPR008920">
    <property type="entry name" value="TF_FadR/GntR_C"/>
</dbReference>
<evidence type="ECO:0000256" key="1">
    <source>
        <dbReference type="ARBA" id="ARBA00023015"/>
    </source>
</evidence>
<dbReference type="SUPFAM" id="SSF48008">
    <property type="entry name" value="GntR ligand-binding domain-like"/>
    <property type="match status" value="1"/>
</dbReference>
<proteinExistence type="predicted"/>
<dbReference type="Proteomes" id="UP000548304">
    <property type="component" value="Unassembled WGS sequence"/>
</dbReference>
<name>A0A852YSB2_9ACTN</name>
<evidence type="ECO:0000313" key="6">
    <source>
        <dbReference type="Proteomes" id="UP000548304"/>
    </source>
</evidence>
<dbReference type="InterPro" id="IPR011711">
    <property type="entry name" value="GntR_C"/>
</dbReference>
<dbReference type="SUPFAM" id="SSF46785">
    <property type="entry name" value="Winged helix' DNA-binding domain"/>
    <property type="match status" value="1"/>
</dbReference>
<dbReference type="PANTHER" id="PTHR43537">
    <property type="entry name" value="TRANSCRIPTIONAL REGULATOR, GNTR FAMILY"/>
    <property type="match status" value="1"/>
</dbReference>
<evidence type="ECO:0000256" key="3">
    <source>
        <dbReference type="ARBA" id="ARBA00023163"/>
    </source>
</evidence>
<dbReference type="EMBL" id="JACBYW010000002">
    <property type="protein sequence ID" value="NYH78124.1"/>
    <property type="molecule type" value="Genomic_DNA"/>
</dbReference>
<dbReference type="Gene3D" id="1.10.10.10">
    <property type="entry name" value="Winged helix-like DNA-binding domain superfamily/Winged helix DNA-binding domain"/>
    <property type="match status" value="1"/>
</dbReference>
<dbReference type="AlphaFoldDB" id="A0A852YSB2"/>
<dbReference type="InterPro" id="IPR000524">
    <property type="entry name" value="Tscrpt_reg_HTH_GntR"/>
</dbReference>
<protein>
    <submittedName>
        <fullName evidence="5">DNA-binding GntR family transcriptional regulator</fullName>
    </submittedName>
</protein>